<gene>
    <name evidence="2" type="ORF">BACCOP_00557</name>
</gene>
<accession>B3JFA9</accession>
<dbReference type="EMBL" id="ABIY02000054">
    <property type="protein sequence ID" value="EDV02343.1"/>
    <property type="molecule type" value="Genomic_DNA"/>
</dbReference>
<organism evidence="2 3">
    <name type="scientific">Phocaeicola coprocola DSM 17136</name>
    <dbReference type="NCBI Taxonomy" id="470145"/>
    <lineage>
        <taxon>Bacteria</taxon>
        <taxon>Pseudomonadati</taxon>
        <taxon>Bacteroidota</taxon>
        <taxon>Bacteroidia</taxon>
        <taxon>Bacteroidales</taxon>
        <taxon>Bacteroidaceae</taxon>
        <taxon>Phocaeicola</taxon>
    </lineage>
</organism>
<sequence>MELIQLLKINELIISFPFVISKISFSSFSIPHFGNDNQFPFLS</sequence>
<feature type="transmembrane region" description="Helical" evidence="1">
    <location>
        <begin position="12"/>
        <end position="33"/>
    </location>
</feature>
<keyword evidence="1" id="KW-0812">Transmembrane</keyword>
<keyword evidence="1" id="KW-1133">Transmembrane helix</keyword>
<evidence type="ECO:0000256" key="1">
    <source>
        <dbReference type="SAM" id="Phobius"/>
    </source>
</evidence>
<protein>
    <submittedName>
        <fullName evidence="2">Uncharacterized protein</fullName>
    </submittedName>
</protein>
<name>B3JFA9_9BACT</name>
<evidence type="ECO:0000313" key="3">
    <source>
        <dbReference type="Proteomes" id="UP000003146"/>
    </source>
</evidence>
<dbReference type="Proteomes" id="UP000003146">
    <property type="component" value="Unassembled WGS sequence"/>
</dbReference>
<keyword evidence="1" id="KW-0472">Membrane</keyword>
<proteinExistence type="predicted"/>
<reference evidence="2 3" key="2">
    <citation type="submission" date="2008-04" db="EMBL/GenBank/DDBJ databases">
        <authorList>
            <person name="Fulton L."/>
            <person name="Clifton S."/>
            <person name="Fulton B."/>
            <person name="Xu J."/>
            <person name="Minx P."/>
            <person name="Pepin K.H."/>
            <person name="Johnson M."/>
            <person name="Thiruvilangam P."/>
            <person name="Bhonagiri V."/>
            <person name="Nash W.E."/>
            <person name="Mardis E.R."/>
            <person name="Wilson R.K."/>
        </authorList>
    </citation>
    <scope>NUCLEOTIDE SEQUENCE [LARGE SCALE GENOMIC DNA]</scope>
    <source>
        <strain evidence="2 3">DSM 17136</strain>
    </source>
</reference>
<comment type="caution">
    <text evidence="2">The sequence shown here is derived from an EMBL/GenBank/DDBJ whole genome shotgun (WGS) entry which is preliminary data.</text>
</comment>
<reference evidence="2 3" key="1">
    <citation type="submission" date="2008-04" db="EMBL/GenBank/DDBJ databases">
        <title>Draft genome sequence of Bacteroides coprocola (DSM 17136).</title>
        <authorList>
            <person name="Sudarsanam P."/>
            <person name="Ley R."/>
            <person name="Guruge J."/>
            <person name="Turnbaugh P.J."/>
            <person name="Mahowald M."/>
            <person name="Liep D."/>
            <person name="Gordon J."/>
        </authorList>
    </citation>
    <scope>NUCLEOTIDE SEQUENCE [LARGE SCALE GENOMIC DNA]</scope>
    <source>
        <strain evidence="2 3">DSM 17136</strain>
    </source>
</reference>
<dbReference type="HOGENOM" id="CLU_3229478_0_0_10"/>
<evidence type="ECO:0000313" key="2">
    <source>
        <dbReference type="EMBL" id="EDV02343.1"/>
    </source>
</evidence>
<dbReference type="AlphaFoldDB" id="B3JFA9"/>